<sequence>MGVWKCHLDIEVDAFRRLFPLRYYENPSVLMADLSILNSVTLGAVHLMIVEYAGCYQNKAMIPISRIT</sequence>
<keyword evidence="2" id="KW-1185">Reference proteome</keyword>
<reference evidence="1 2" key="1">
    <citation type="journal article" date="2018" name="Science">
        <title>The opium poppy genome and morphinan production.</title>
        <authorList>
            <person name="Guo L."/>
            <person name="Winzer T."/>
            <person name="Yang X."/>
            <person name="Li Y."/>
            <person name="Ning Z."/>
            <person name="He Z."/>
            <person name="Teodor R."/>
            <person name="Lu Y."/>
            <person name="Bowser T.A."/>
            <person name="Graham I.A."/>
            <person name="Ye K."/>
        </authorList>
    </citation>
    <scope>NUCLEOTIDE SEQUENCE [LARGE SCALE GENOMIC DNA]</scope>
    <source>
        <strain evidence="2">cv. HN1</strain>
        <tissue evidence="1">Leaves</tissue>
    </source>
</reference>
<protein>
    <submittedName>
        <fullName evidence="1">Uncharacterized protein</fullName>
    </submittedName>
</protein>
<accession>A0A4Y7JJ73</accession>
<gene>
    <name evidence="1" type="ORF">C5167_021822</name>
</gene>
<dbReference type="Gramene" id="RZC60062">
    <property type="protein sequence ID" value="RZC60062"/>
    <property type="gene ID" value="C5167_021822"/>
</dbReference>
<organism evidence="1 2">
    <name type="scientific">Papaver somniferum</name>
    <name type="common">Opium poppy</name>
    <dbReference type="NCBI Taxonomy" id="3469"/>
    <lineage>
        <taxon>Eukaryota</taxon>
        <taxon>Viridiplantae</taxon>
        <taxon>Streptophyta</taxon>
        <taxon>Embryophyta</taxon>
        <taxon>Tracheophyta</taxon>
        <taxon>Spermatophyta</taxon>
        <taxon>Magnoliopsida</taxon>
        <taxon>Ranunculales</taxon>
        <taxon>Papaveraceae</taxon>
        <taxon>Papaveroideae</taxon>
        <taxon>Papaver</taxon>
    </lineage>
</organism>
<dbReference type="AlphaFoldDB" id="A0A4Y7JJ73"/>
<evidence type="ECO:0000313" key="2">
    <source>
        <dbReference type="Proteomes" id="UP000316621"/>
    </source>
</evidence>
<proteinExistence type="predicted"/>
<name>A0A4Y7JJ73_PAPSO</name>
<evidence type="ECO:0000313" key="1">
    <source>
        <dbReference type="EMBL" id="RZC60062.1"/>
    </source>
</evidence>
<dbReference type="EMBL" id="CM010719">
    <property type="protein sequence ID" value="RZC60062.1"/>
    <property type="molecule type" value="Genomic_DNA"/>
</dbReference>
<dbReference type="Proteomes" id="UP000316621">
    <property type="component" value="Chromosome 5"/>
</dbReference>